<feature type="non-terminal residue" evidence="1">
    <location>
        <position position="124"/>
    </location>
</feature>
<evidence type="ECO:0000313" key="2">
    <source>
        <dbReference type="Proteomes" id="UP000789901"/>
    </source>
</evidence>
<dbReference type="Proteomes" id="UP000789901">
    <property type="component" value="Unassembled WGS sequence"/>
</dbReference>
<protein>
    <submittedName>
        <fullName evidence="1">25981_t:CDS:1</fullName>
    </submittedName>
</protein>
<accession>A0ABN7WH21</accession>
<dbReference type="EMBL" id="CAJVQB010044892">
    <property type="protein sequence ID" value="CAG8832189.1"/>
    <property type="molecule type" value="Genomic_DNA"/>
</dbReference>
<evidence type="ECO:0000313" key="1">
    <source>
        <dbReference type="EMBL" id="CAG8832189.1"/>
    </source>
</evidence>
<sequence>MNDSEDVDKIEKQINDQLDKNSVGNEIIKYEIKVNEIITQEIGCWLDKMEGTDNEIKKQLNIEGSYDADEIIEQLEDKINNSKGLTDLDEIKKQINRIKDSDHENEIIKNKIKYWLDEIKVTDQ</sequence>
<keyword evidence="2" id="KW-1185">Reference proteome</keyword>
<name>A0ABN7WH21_GIGMA</name>
<proteinExistence type="predicted"/>
<organism evidence="1 2">
    <name type="scientific">Gigaspora margarita</name>
    <dbReference type="NCBI Taxonomy" id="4874"/>
    <lineage>
        <taxon>Eukaryota</taxon>
        <taxon>Fungi</taxon>
        <taxon>Fungi incertae sedis</taxon>
        <taxon>Mucoromycota</taxon>
        <taxon>Glomeromycotina</taxon>
        <taxon>Glomeromycetes</taxon>
        <taxon>Diversisporales</taxon>
        <taxon>Gigasporaceae</taxon>
        <taxon>Gigaspora</taxon>
    </lineage>
</organism>
<gene>
    <name evidence="1" type="ORF">GMARGA_LOCUS30944</name>
</gene>
<comment type="caution">
    <text evidence="1">The sequence shown here is derived from an EMBL/GenBank/DDBJ whole genome shotgun (WGS) entry which is preliminary data.</text>
</comment>
<reference evidence="1 2" key="1">
    <citation type="submission" date="2021-06" db="EMBL/GenBank/DDBJ databases">
        <authorList>
            <person name="Kallberg Y."/>
            <person name="Tangrot J."/>
            <person name="Rosling A."/>
        </authorList>
    </citation>
    <scope>NUCLEOTIDE SEQUENCE [LARGE SCALE GENOMIC DNA]</scope>
    <source>
        <strain evidence="1 2">120-4 pot B 10/14</strain>
    </source>
</reference>